<dbReference type="NCBIfam" id="TIGR00277">
    <property type="entry name" value="HDIG"/>
    <property type="match status" value="1"/>
</dbReference>
<evidence type="ECO:0000313" key="3">
    <source>
        <dbReference type="EMBL" id="QAR33069.1"/>
    </source>
</evidence>
<sequence>MELTLKKDFMLTDINKNVTRDGKPFLRLVLNDSEGTRHNGIMFDSSRLAFEPSGGDVVTVEGVLQQYAGQTQLKITMMEKKENADPSLFLPTSGLDADKLLKELKDLLDERVKTDYLKTFINLFFSDEKVVDKFKKSPAAKAVHHAYVNGLLEHTLSVAKLAVLMGDYYGEKANTEHLLFGALFHDMGKIVELDSKLGFDYTDSGKLLGHLIQGIMLFRNLADKIEGFPEEVKDLVCHMIASHHGFLEFGSPKKPKTIEALILHHIDDIDAKINTFSSIFNKDEVQEAGWSGYDRLLERQIFKHGYKEEQ</sequence>
<dbReference type="GO" id="GO:0031125">
    <property type="term" value="P:rRNA 3'-end processing"/>
    <property type="evidence" value="ECO:0007669"/>
    <property type="project" value="TreeGrafter"/>
</dbReference>
<accession>A0A3R5UUQ0</accession>
<dbReference type="RefSeq" id="WP_128466355.1">
    <property type="nucleotide sequence ID" value="NZ_CP035108.1"/>
</dbReference>
<dbReference type="SMART" id="SM00471">
    <property type="entry name" value="HDc"/>
    <property type="match status" value="1"/>
</dbReference>
<name>A0A3R5UUQ0_9BACT</name>
<dbReference type="GO" id="GO:0016787">
    <property type="term" value="F:hydrolase activity"/>
    <property type="evidence" value="ECO:0007669"/>
    <property type="project" value="UniProtKB-KW"/>
</dbReference>
<organism evidence="3 4">
    <name type="scientific">Geovibrio thiophilus</name>
    <dbReference type="NCBI Taxonomy" id="139438"/>
    <lineage>
        <taxon>Bacteria</taxon>
        <taxon>Pseudomonadati</taxon>
        <taxon>Deferribacterota</taxon>
        <taxon>Deferribacteres</taxon>
        <taxon>Deferribacterales</taxon>
        <taxon>Geovibrionaceae</taxon>
        <taxon>Geovibrio</taxon>
    </lineage>
</organism>
<dbReference type="OrthoDB" id="9778453at2"/>
<evidence type="ECO:0000313" key="4">
    <source>
        <dbReference type="Proteomes" id="UP000287502"/>
    </source>
</evidence>
<dbReference type="InterPro" id="IPR050798">
    <property type="entry name" value="YhaM_exoribonuc/phosphodiest"/>
</dbReference>
<evidence type="ECO:0000256" key="1">
    <source>
        <dbReference type="ARBA" id="ARBA00022801"/>
    </source>
</evidence>
<evidence type="ECO:0000259" key="2">
    <source>
        <dbReference type="PROSITE" id="PS51831"/>
    </source>
</evidence>
<dbReference type="EMBL" id="CP035108">
    <property type="protein sequence ID" value="QAR33069.1"/>
    <property type="molecule type" value="Genomic_DNA"/>
</dbReference>
<protein>
    <submittedName>
        <fullName evidence="3">HD domain-containing protein</fullName>
    </submittedName>
</protein>
<dbReference type="Proteomes" id="UP000287502">
    <property type="component" value="Chromosome"/>
</dbReference>
<dbReference type="SUPFAM" id="SSF109604">
    <property type="entry name" value="HD-domain/PDEase-like"/>
    <property type="match status" value="1"/>
</dbReference>
<proteinExistence type="predicted"/>
<dbReference type="PANTHER" id="PTHR37294:SF1">
    <property type="entry name" value="3'-5' EXORIBONUCLEASE YHAM"/>
    <property type="match status" value="1"/>
</dbReference>
<dbReference type="InterPro" id="IPR003607">
    <property type="entry name" value="HD/PDEase_dom"/>
</dbReference>
<dbReference type="PANTHER" id="PTHR37294">
    <property type="entry name" value="3'-5' EXORIBONUCLEASE YHAM"/>
    <property type="match status" value="1"/>
</dbReference>
<dbReference type="Pfam" id="PF01966">
    <property type="entry name" value="HD"/>
    <property type="match status" value="1"/>
</dbReference>
<dbReference type="PROSITE" id="PS51831">
    <property type="entry name" value="HD"/>
    <property type="match status" value="1"/>
</dbReference>
<dbReference type="KEGG" id="gtl:EP073_06505"/>
<feature type="domain" description="HD" evidence="2">
    <location>
        <begin position="151"/>
        <end position="272"/>
    </location>
</feature>
<reference evidence="3 4" key="1">
    <citation type="submission" date="2019-01" db="EMBL/GenBank/DDBJ databases">
        <title>Geovibrio thiophilus DSM 11263, complete genome.</title>
        <authorList>
            <person name="Spring S."/>
            <person name="Bunk B."/>
            <person name="Sproer C."/>
        </authorList>
    </citation>
    <scope>NUCLEOTIDE SEQUENCE [LARGE SCALE GENOMIC DNA]</scope>
    <source>
        <strain evidence="3 4">DSM 11263</strain>
    </source>
</reference>
<dbReference type="CDD" id="cd00077">
    <property type="entry name" value="HDc"/>
    <property type="match status" value="1"/>
</dbReference>
<dbReference type="AlphaFoldDB" id="A0A3R5UUQ0"/>
<gene>
    <name evidence="3" type="ORF">EP073_06505</name>
</gene>
<dbReference type="InterPro" id="IPR006674">
    <property type="entry name" value="HD_domain"/>
</dbReference>
<dbReference type="Gene3D" id="1.10.3210.10">
    <property type="entry name" value="Hypothetical protein af1432"/>
    <property type="match status" value="1"/>
</dbReference>
<keyword evidence="4" id="KW-1185">Reference proteome</keyword>
<keyword evidence="1" id="KW-0378">Hydrolase</keyword>
<dbReference type="InterPro" id="IPR006675">
    <property type="entry name" value="HDIG_dom"/>
</dbReference>